<evidence type="ECO:0000256" key="5">
    <source>
        <dbReference type="ARBA" id="ARBA00022692"/>
    </source>
</evidence>
<dbReference type="SUPFAM" id="SSF56935">
    <property type="entry name" value="Porins"/>
    <property type="match status" value="1"/>
</dbReference>
<keyword evidence="6 10" id="KW-0798">TonB box</keyword>
<dbReference type="EMBL" id="JWIC01000007">
    <property type="protein sequence ID" value="KID56361.1"/>
    <property type="molecule type" value="Genomic_DNA"/>
</dbReference>
<feature type="domain" description="TonB-dependent receptor plug" evidence="13">
    <location>
        <begin position="48"/>
        <end position="143"/>
    </location>
</feature>
<evidence type="ECO:0000313" key="14">
    <source>
        <dbReference type="EMBL" id="KID55639.1"/>
    </source>
</evidence>
<evidence type="ECO:0000256" key="2">
    <source>
        <dbReference type="ARBA" id="ARBA00009810"/>
    </source>
</evidence>
<dbReference type="InterPro" id="IPR036942">
    <property type="entry name" value="Beta-barrel_TonB_sf"/>
</dbReference>
<dbReference type="AlphaFoldDB" id="A0A0C1MFR0"/>
<keyword evidence="5 9" id="KW-0812">Transmembrane</keyword>
<dbReference type="RefSeq" id="WP_039610217.1">
    <property type="nucleotide sequence ID" value="NZ_JWIC01000007.1"/>
</dbReference>
<evidence type="ECO:0000256" key="8">
    <source>
        <dbReference type="ARBA" id="ARBA00023237"/>
    </source>
</evidence>
<evidence type="ECO:0000256" key="6">
    <source>
        <dbReference type="ARBA" id="ARBA00023077"/>
    </source>
</evidence>
<dbReference type="InterPro" id="IPR000531">
    <property type="entry name" value="Beta-barrel_TonB"/>
</dbReference>
<keyword evidence="8 9" id="KW-0998">Cell outer membrane</keyword>
<comment type="similarity">
    <text evidence="2 9 10">Belongs to the TonB-dependent receptor family.</text>
</comment>
<evidence type="ECO:0000313" key="15">
    <source>
        <dbReference type="EMBL" id="KID56361.1"/>
    </source>
</evidence>
<dbReference type="CDD" id="cd01347">
    <property type="entry name" value="ligand_gated_channel"/>
    <property type="match status" value="1"/>
</dbReference>
<dbReference type="Gene3D" id="2.170.130.10">
    <property type="entry name" value="TonB-dependent receptor, plug domain"/>
    <property type="match status" value="1"/>
</dbReference>
<evidence type="ECO:0000259" key="12">
    <source>
        <dbReference type="Pfam" id="PF00593"/>
    </source>
</evidence>
<sequence length="671" mass="73991">MQFGFSRTSIALAVAAATFASPATLADNQQQKIEIIEVHGKVSDADMIIDQTDLTQLQANDLSDIFRSLPQVSVGGSNPVAQKIYVRGLEDTMLNVSIDGALQAGYLFHHQGRLSIEPELLKQVDVVAGAGDATSGSGALGGALRFKTKSASDLLAPDEQFGALFKLGYYGNSEGFKASSTLYGRVTEDIDALVSLIKRDTENMEDGNGDEIPYSQSEQEVGFAKISGDLTSTQSFSLSHDVRHDDGTRLLRAHWHPSRKNFALPQESERTTSTLNYFYAPQDDLIDVAFSAYQTKNSITHAHPEGENRAGVVVQNTYFAEYDSQGFDLKNTALFETHKIVAGFDYRSDEAILEDIGSNYELSGVEEGKVLGLYIQDYFQVTDQFQISTGVRYDKYELTDDNGFDFDSSGFSPNLNLTYELTPELSVNTGYAKAVRGQKVKELFVLGYYDNDENLRKEVAENIEVGFKYLGDNLVVQADVYMSTIDDAVSTAKNIESQPANFLSNVGDLENRGLNINARYSFDRVSVSLAFNSSRPEWKTHVNPALAGSAISDQDWSIGTSVGDTLTLGADYSLTDSIELAWQARLVKRLDDSGTYVWDNTELPEKVGYGVHDLKATWYITNDENVKLDIAIKNVFDKFYYDHATYAAIGPIDTGVAEPGRDIRATITWQL</sequence>
<evidence type="ECO:0000313" key="16">
    <source>
        <dbReference type="Proteomes" id="UP000031327"/>
    </source>
</evidence>
<dbReference type="InterPro" id="IPR039426">
    <property type="entry name" value="TonB-dep_rcpt-like"/>
</dbReference>
<dbReference type="GO" id="GO:0044718">
    <property type="term" value="P:siderophore transmembrane transport"/>
    <property type="evidence" value="ECO:0007669"/>
    <property type="project" value="TreeGrafter"/>
</dbReference>
<evidence type="ECO:0000256" key="1">
    <source>
        <dbReference type="ARBA" id="ARBA00004571"/>
    </source>
</evidence>
<comment type="caution">
    <text evidence="14">The sequence shown here is derived from an EMBL/GenBank/DDBJ whole genome shotgun (WGS) entry which is preliminary data.</text>
</comment>
<evidence type="ECO:0000256" key="9">
    <source>
        <dbReference type="PROSITE-ProRule" id="PRU01360"/>
    </source>
</evidence>
<evidence type="ECO:0000256" key="3">
    <source>
        <dbReference type="ARBA" id="ARBA00022448"/>
    </source>
</evidence>
<dbReference type="GO" id="GO:0015344">
    <property type="term" value="F:siderophore uptake transmembrane transporter activity"/>
    <property type="evidence" value="ECO:0007669"/>
    <property type="project" value="TreeGrafter"/>
</dbReference>
<dbReference type="GO" id="GO:0009279">
    <property type="term" value="C:cell outer membrane"/>
    <property type="evidence" value="ECO:0007669"/>
    <property type="project" value="UniProtKB-SubCell"/>
</dbReference>
<evidence type="ECO:0000256" key="4">
    <source>
        <dbReference type="ARBA" id="ARBA00022452"/>
    </source>
</evidence>
<evidence type="ECO:0000259" key="13">
    <source>
        <dbReference type="Pfam" id="PF07715"/>
    </source>
</evidence>
<dbReference type="InterPro" id="IPR037066">
    <property type="entry name" value="Plug_dom_sf"/>
</dbReference>
<reference evidence="14 16" key="1">
    <citation type="submission" date="2014-12" db="EMBL/GenBank/DDBJ databases">
        <title>Draft Genome Sequence of Pseudoalteromonas luteoviolacea HI1.</title>
        <authorList>
            <person name="Asahina A.Y."/>
            <person name="Hadfield M.G."/>
        </authorList>
    </citation>
    <scope>NUCLEOTIDE SEQUENCE [LARGE SCALE GENOMIC DNA]</scope>
    <source>
        <strain evidence="14 16">HI1</strain>
    </source>
</reference>
<gene>
    <name evidence="14" type="ORF">JF50_14630</name>
    <name evidence="15" type="ORF">JF50_19240</name>
</gene>
<evidence type="ECO:0000256" key="10">
    <source>
        <dbReference type="RuleBase" id="RU003357"/>
    </source>
</evidence>
<dbReference type="Pfam" id="PF00593">
    <property type="entry name" value="TonB_dep_Rec_b-barrel"/>
    <property type="match status" value="1"/>
</dbReference>
<dbReference type="PANTHER" id="PTHR30069:SF41">
    <property type="entry name" value="HEME_HEMOPEXIN UTILIZATION PROTEIN C"/>
    <property type="match status" value="1"/>
</dbReference>
<name>A0A0C1MFR0_9GAMM</name>
<comment type="subcellular location">
    <subcellularLocation>
        <location evidence="1 9">Cell outer membrane</location>
        <topology evidence="1 9">Multi-pass membrane protein</topology>
    </subcellularLocation>
</comment>
<dbReference type="OrthoDB" id="9760494at2"/>
<keyword evidence="11" id="KW-0732">Signal</keyword>
<dbReference type="InterPro" id="IPR012910">
    <property type="entry name" value="Plug_dom"/>
</dbReference>
<dbReference type="PROSITE" id="PS52016">
    <property type="entry name" value="TONB_DEPENDENT_REC_3"/>
    <property type="match status" value="1"/>
</dbReference>
<keyword evidence="4 9" id="KW-1134">Transmembrane beta strand</keyword>
<organism evidence="14 16">
    <name type="scientific">Pseudoalteromonas luteoviolacea</name>
    <dbReference type="NCBI Taxonomy" id="43657"/>
    <lineage>
        <taxon>Bacteria</taxon>
        <taxon>Pseudomonadati</taxon>
        <taxon>Pseudomonadota</taxon>
        <taxon>Gammaproteobacteria</taxon>
        <taxon>Alteromonadales</taxon>
        <taxon>Pseudoalteromonadaceae</taxon>
        <taxon>Pseudoalteromonas</taxon>
    </lineage>
</organism>
<dbReference type="EMBL" id="JWIC01000007">
    <property type="protein sequence ID" value="KID55639.1"/>
    <property type="molecule type" value="Genomic_DNA"/>
</dbReference>
<accession>A0A0C1MFR0</accession>
<dbReference type="Gene3D" id="2.40.170.20">
    <property type="entry name" value="TonB-dependent receptor, beta-barrel domain"/>
    <property type="match status" value="1"/>
</dbReference>
<evidence type="ECO:0008006" key="17">
    <source>
        <dbReference type="Google" id="ProtNLM"/>
    </source>
</evidence>
<dbReference type="PANTHER" id="PTHR30069">
    <property type="entry name" value="TONB-DEPENDENT OUTER MEMBRANE RECEPTOR"/>
    <property type="match status" value="1"/>
</dbReference>
<dbReference type="Proteomes" id="UP000031327">
    <property type="component" value="Unassembled WGS sequence"/>
</dbReference>
<dbReference type="Pfam" id="PF07715">
    <property type="entry name" value="Plug"/>
    <property type="match status" value="1"/>
</dbReference>
<keyword evidence="3 9" id="KW-0813">Transport</keyword>
<feature type="chain" id="PRO_5007392086" description="TonB-dependent receptor" evidence="11">
    <location>
        <begin position="27"/>
        <end position="671"/>
    </location>
</feature>
<proteinExistence type="inferred from homology"/>
<evidence type="ECO:0000256" key="7">
    <source>
        <dbReference type="ARBA" id="ARBA00023136"/>
    </source>
</evidence>
<keyword evidence="7 9" id="KW-0472">Membrane</keyword>
<evidence type="ECO:0000256" key="11">
    <source>
        <dbReference type="SAM" id="SignalP"/>
    </source>
</evidence>
<protein>
    <recommendedName>
        <fullName evidence="17">TonB-dependent receptor</fullName>
    </recommendedName>
</protein>
<feature type="domain" description="TonB-dependent receptor-like beta-barrel" evidence="12">
    <location>
        <begin position="252"/>
        <end position="635"/>
    </location>
</feature>
<feature type="signal peptide" evidence="11">
    <location>
        <begin position="1"/>
        <end position="26"/>
    </location>
</feature>